<protein>
    <submittedName>
        <fullName evidence="1">Winged helix DNA-binding protein</fullName>
    </submittedName>
</protein>
<sequence length="384" mass="43584">METLSLRSLNRATLERQLLLERRHTTALEVIDHLVGLNAQDPEPPYIGLWSRIIDFGSGDLERLLHEREAVCGSLLRGTQHIVTTDDYLWLRPLLRPMLERLQRSAFGKTTAELGLADLMAAAENLIGTETMTRPELGRALAARWPGRDPVALARSVQFLMPVVHPPPDGTWEWRGKTPFLLASEWIGRPLVEEPSAERLVLRYLAAFGPATTRDIQAWSGLTRLRQVVDGLRSQLRVFRDDSGRELFDLPDAPRPGPDVPAPVRFLAPLDNVLLAYHDRRRIVTEEQRKHTFLEAAVSVDGFVRGLWRIRHDDDRATLIVRLFDPLAPDEEEQAVDEGVRLLRFLAAKAHAHDIHFQPLEEAWPPGTPWSCWPKRSARPAPPR</sequence>
<dbReference type="RefSeq" id="WP_141923731.1">
    <property type="nucleotide sequence ID" value="NZ_VFQC01000001.1"/>
</dbReference>
<gene>
    <name evidence="1" type="ORF">FHX37_2143</name>
</gene>
<organism evidence="1 2">
    <name type="scientific">Haloactinospora alba</name>
    <dbReference type="NCBI Taxonomy" id="405555"/>
    <lineage>
        <taxon>Bacteria</taxon>
        <taxon>Bacillati</taxon>
        <taxon>Actinomycetota</taxon>
        <taxon>Actinomycetes</taxon>
        <taxon>Streptosporangiales</taxon>
        <taxon>Nocardiopsidaceae</taxon>
        <taxon>Haloactinospora</taxon>
    </lineage>
</organism>
<name>A0A543NK63_9ACTN</name>
<dbReference type="AlphaFoldDB" id="A0A543NK63"/>
<dbReference type="InterPro" id="IPR009351">
    <property type="entry name" value="AlkZ-like"/>
</dbReference>
<dbReference type="GO" id="GO:0003677">
    <property type="term" value="F:DNA binding"/>
    <property type="evidence" value="ECO:0007669"/>
    <property type="project" value="UniProtKB-KW"/>
</dbReference>
<dbReference type="Pfam" id="PF06224">
    <property type="entry name" value="AlkZ-like"/>
    <property type="match status" value="1"/>
</dbReference>
<dbReference type="Proteomes" id="UP000317422">
    <property type="component" value="Unassembled WGS sequence"/>
</dbReference>
<dbReference type="EMBL" id="VFQC01000001">
    <property type="protein sequence ID" value="TQN32196.1"/>
    <property type="molecule type" value="Genomic_DNA"/>
</dbReference>
<keyword evidence="2" id="KW-1185">Reference proteome</keyword>
<evidence type="ECO:0000313" key="2">
    <source>
        <dbReference type="Proteomes" id="UP000317422"/>
    </source>
</evidence>
<proteinExistence type="predicted"/>
<reference evidence="1 2" key="1">
    <citation type="submission" date="2019-06" db="EMBL/GenBank/DDBJ databases">
        <title>Sequencing the genomes of 1000 actinobacteria strains.</title>
        <authorList>
            <person name="Klenk H.-P."/>
        </authorList>
    </citation>
    <scope>NUCLEOTIDE SEQUENCE [LARGE SCALE GENOMIC DNA]</scope>
    <source>
        <strain evidence="1 2">DSM 45015</strain>
    </source>
</reference>
<accession>A0A543NK63</accession>
<dbReference type="PANTHER" id="PTHR38479:SF2">
    <property type="entry name" value="WINGED HELIX DNA-BINDING DOMAIN-CONTAINING PROTEIN"/>
    <property type="match status" value="1"/>
</dbReference>
<dbReference type="PANTHER" id="PTHR38479">
    <property type="entry name" value="LMO0824 PROTEIN"/>
    <property type="match status" value="1"/>
</dbReference>
<evidence type="ECO:0000313" key="1">
    <source>
        <dbReference type="EMBL" id="TQN32196.1"/>
    </source>
</evidence>
<comment type="caution">
    <text evidence="1">The sequence shown here is derived from an EMBL/GenBank/DDBJ whole genome shotgun (WGS) entry which is preliminary data.</text>
</comment>
<dbReference type="OrthoDB" id="9148135at2"/>
<keyword evidence="1" id="KW-0238">DNA-binding</keyword>